<comment type="caution">
    <text evidence="2">The sequence shown here is derived from an EMBL/GenBank/DDBJ whole genome shotgun (WGS) entry which is preliminary data.</text>
</comment>
<keyword evidence="1" id="KW-0472">Membrane</keyword>
<evidence type="ECO:0000313" key="2">
    <source>
        <dbReference type="EMBL" id="RNA28462.1"/>
    </source>
</evidence>
<evidence type="ECO:0000256" key="1">
    <source>
        <dbReference type="SAM" id="Phobius"/>
    </source>
</evidence>
<keyword evidence="3" id="KW-1185">Reference proteome</keyword>
<sequence>MHRNGYLHRYYYPVETGSPFFMMKGNLFLNVFLNILLIKLAQKSEKNQVRDLSQVFDYQPFKRNKSSKNLIY</sequence>
<protein>
    <submittedName>
        <fullName evidence="2">Uncharacterized protein</fullName>
    </submittedName>
</protein>
<keyword evidence="1" id="KW-1133">Transmembrane helix</keyword>
<proteinExistence type="predicted"/>
<dbReference type="EMBL" id="REGN01002393">
    <property type="protein sequence ID" value="RNA28462.1"/>
    <property type="molecule type" value="Genomic_DNA"/>
</dbReference>
<dbReference type="AlphaFoldDB" id="A0A3M7RYA9"/>
<gene>
    <name evidence="2" type="ORF">BpHYR1_046292</name>
</gene>
<dbReference type="Proteomes" id="UP000276133">
    <property type="component" value="Unassembled WGS sequence"/>
</dbReference>
<name>A0A3M7RYA9_BRAPC</name>
<feature type="transmembrane region" description="Helical" evidence="1">
    <location>
        <begin position="20"/>
        <end position="41"/>
    </location>
</feature>
<reference evidence="2 3" key="1">
    <citation type="journal article" date="2018" name="Sci. Rep.">
        <title>Genomic signatures of local adaptation to the degree of environmental predictability in rotifers.</title>
        <authorList>
            <person name="Franch-Gras L."/>
            <person name="Hahn C."/>
            <person name="Garcia-Roger E.M."/>
            <person name="Carmona M.J."/>
            <person name="Serra M."/>
            <person name="Gomez A."/>
        </authorList>
    </citation>
    <scope>NUCLEOTIDE SEQUENCE [LARGE SCALE GENOMIC DNA]</scope>
    <source>
        <strain evidence="2">HYR1</strain>
    </source>
</reference>
<accession>A0A3M7RYA9</accession>
<evidence type="ECO:0000313" key="3">
    <source>
        <dbReference type="Proteomes" id="UP000276133"/>
    </source>
</evidence>
<keyword evidence="1" id="KW-0812">Transmembrane</keyword>
<organism evidence="2 3">
    <name type="scientific">Brachionus plicatilis</name>
    <name type="common">Marine rotifer</name>
    <name type="synonym">Brachionus muelleri</name>
    <dbReference type="NCBI Taxonomy" id="10195"/>
    <lineage>
        <taxon>Eukaryota</taxon>
        <taxon>Metazoa</taxon>
        <taxon>Spiralia</taxon>
        <taxon>Gnathifera</taxon>
        <taxon>Rotifera</taxon>
        <taxon>Eurotatoria</taxon>
        <taxon>Monogononta</taxon>
        <taxon>Pseudotrocha</taxon>
        <taxon>Ploima</taxon>
        <taxon>Brachionidae</taxon>
        <taxon>Brachionus</taxon>
    </lineage>
</organism>